<keyword evidence="1" id="KW-0479">Metal-binding</keyword>
<sequence length="888" mass="98118">MSSAEEDSAQTSRKRSRSTKVRACDVCRRKKIRCDGPQGSGSKCSNCIVFKTDCKYEHVAKKRGPPKGYVQGLETRVAKLEEMLREVRPELIGESTGMPESRGSPSDRIPDTSVSDKSSPLSTNPEAGDAESSDDDTYIQNTLAEHLSKLSVNPSHQRFFGKSSGIALMKTAMAMKGELYPGECNSFGVRRRPEFWSVSSWEIPTYQEESPIYEFPPPDLLLTLVDLYFNNANLISPLLHRPTFENNVRTGLHKRDERFGQILLVVCAIGSRHSDDPRVLADDTPQPQSSGWKWFNQAQTVRKSLLAPPTLYDLQLYCLFINFLMGSSAPQALWMVVGIGIRFALDVGAHKRKSYPTTPTVDTELWKRAFWILVHQEIVLSAAVGKPCTLQEEDIDAELPIECDDEFWVCAEPSASFKQPRGVPAKVSFFNSRVKLDRILAFALRTIYSTTRYRTVFGYVGPDWEQRIVADLDSDLNKWFDSVPDHLRWDPTKEDPIFFRQSAILHATYHNVQIVVHRPFISSKSKPSPLSYPCMASCANAARSMSNIIDTSLKRCGPLPDLLLPTFTASIVLMLLIIGDKRSPSPRDPAKGLEDVHKFLTLLRALEERWHFAGALWDIIWHIGSVGGLPLSLLSTSDSRKRSRNSDDLTNAPPTHPPQSVFRIVTPPQPVRPSTGGEQILAQTASDLAESLIIDPINAHGSPGSLQGSWRPGTGEVNTEYNTNKMASSSWATPSYGPATVQSRAPSAYTTVDSMDDFWSSLRGQVFAPPLDSVSPASASTASSSQLAESLSGTPSQNDPADSRFLSSAPQADMFTSANPSPYYPSWTSPRTQFPTQPMSFDFPAMDNSTMALWSNMPLNLELNDWGAFIDGISGITQDSGNSTSGLG</sequence>
<dbReference type="CDD" id="cd12148">
    <property type="entry name" value="fungal_TF_MHR"/>
    <property type="match status" value="1"/>
</dbReference>
<evidence type="ECO:0000256" key="3">
    <source>
        <dbReference type="SAM" id="MobiDB-lite"/>
    </source>
</evidence>
<dbReference type="Gene3D" id="4.10.240.10">
    <property type="entry name" value="Zn(2)-C6 fungal-type DNA-binding domain"/>
    <property type="match status" value="1"/>
</dbReference>
<feature type="compositionally biased region" description="Polar residues" evidence="3">
    <location>
        <begin position="793"/>
        <end position="806"/>
    </location>
</feature>
<proteinExistence type="predicted"/>
<feature type="region of interest" description="Disordered" evidence="3">
    <location>
        <begin position="772"/>
        <end position="806"/>
    </location>
</feature>
<dbReference type="GO" id="GO:0000981">
    <property type="term" value="F:DNA-binding transcription factor activity, RNA polymerase II-specific"/>
    <property type="evidence" value="ECO:0007669"/>
    <property type="project" value="InterPro"/>
</dbReference>
<organism evidence="5 6">
    <name type="scientific">Jaapia argillacea MUCL 33604</name>
    <dbReference type="NCBI Taxonomy" id="933084"/>
    <lineage>
        <taxon>Eukaryota</taxon>
        <taxon>Fungi</taxon>
        <taxon>Dikarya</taxon>
        <taxon>Basidiomycota</taxon>
        <taxon>Agaricomycotina</taxon>
        <taxon>Agaricomycetes</taxon>
        <taxon>Agaricomycetidae</taxon>
        <taxon>Jaapiales</taxon>
        <taxon>Jaapiaceae</taxon>
        <taxon>Jaapia</taxon>
    </lineage>
</organism>
<dbReference type="InterPro" id="IPR050987">
    <property type="entry name" value="AtrR-like"/>
</dbReference>
<dbReference type="SMART" id="SM00066">
    <property type="entry name" value="GAL4"/>
    <property type="match status" value="1"/>
</dbReference>
<dbReference type="EMBL" id="KL197724">
    <property type="protein sequence ID" value="KDQ55775.1"/>
    <property type="molecule type" value="Genomic_DNA"/>
</dbReference>
<dbReference type="HOGENOM" id="CLU_006019_2_0_1"/>
<feature type="region of interest" description="Disordered" evidence="3">
    <location>
        <begin position="89"/>
        <end position="135"/>
    </location>
</feature>
<protein>
    <recommendedName>
        <fullName evidence="4">Zn(2)-C6 fungal-type domain-containing protein</fullName>
    </recommendedName>
</protein>
<evidence type="ECO:0000259" key="4">
    <source>
        <dbReference type="PROSITE" id="PS50048"/>
    </source>
</evidence>
<dbReference type="PANTHER" id="PTHR46910:SF38">
    <property type="entry name" value="ZN(2)-C6 FUNGAL-TYPE DOMAIN-CONTAINING PROTEIN"/>
    <property type="match status" value="1"/>
</dbReference>
<keyword evidence="6" id="KW-1185">Reference proteome</keyword>
<dbReference type="InterPro" id="IPR001138">
    <property type="entry name" value="Zn2Cys6_DnaBD"/>
</dbReference>
<feature type="compositionally biased region" description="Basic and acidic residues" evidence="3">
    <location>
        <begin position="638"/>
        <end position="647"/>
    </location>
</feature>
<dbReference type="SMART" id="SM00906">
    <property type="entry name" value="Fungal_trans"/>
    <property type="match status" value="1"/>
</dbReference>
<keyword evidence="2" id="KW-0539">Nucleus</keyword>
<dbReference type="AlphaFoldDB" id="A0A067PPP0"/>
<dbReference type="InterPro" id="IPR036864">
    <property type="entry name" value="Zn2-C6_fun-type_DNA-bd_sf"/>
</dbReference>
<accession>A0A067PPP0</accession>
<gene>
    <name evidence="5" type="ORF">JAAARDRAFT_195593</name>
</gene>
<evidence type="ECO:0000313" key="6">
    <source>
        <dbReference type="Proteomes" id="UP000027265"/>
    </source>
</evidence>
<reference evidence="6" key="1">
    <citation type="journal article" date="2014" name="Proc. Natl. Acad. Sci. U.S.A.">
        <title>Extensive sampling of basidiomycete genomes demonstrates inadequacy of the white-rot/brown-rot paradigm for wood decay fungi.</title>
        <authorList>
            <person name="Riley R."/>
            <person name="Salamov A.A."/>
            <person name="Brown D.W."/>
            <person name="Nagy L.G."/>
            <person name="Floudas D."/>
            <person name="Held B.W."/>
            <person name="Levasseur A."/>
            <person name="Lombard V."/>
            <person name="Morin E."/>
            <person name="Otillar R."/>
            <person name="Lindquist E.A."/>
            <person name="Sun H."/>
            <person name="LaButti K.M."/>
            <person name="Schmutz J."/>
            <person name="Jabbour D."/>
            <person name="Luo H."/>
            <person name="Baker S.E."/>
            <person name="Pisabarro A.G."/>
            <person name="Walton J.D."/>
            <person name="Blanchette R.A."/>
            <person name="Henrissat B."/>
            <person name="Martin F."/>
            <person name="Cullen D."/>
            <person name="Hibbett D.S."/>
            <person name="Grigoriev I.V."/>
        </authorList>
    </citation>
    <scope>NUCLEOTIDE SEQUENCE [LARGE SCALE GENOMIC DNA]</scope>
    <source>
        <strain evidence="6">MUCL 33604</strain>
    </source>
</reference>
<dbReference type="CDD" id="cd00067">
    <property type="entry name" value="GAL4"/>
    <property type="match status" value="1"/>
</dbReference>
<dbReference type="OrthoDB" id="4456959at2759"/>
<feature type="compositionally biased region" description="Low complexity" evidence="3">
    <location>
        <begin position="773"/>
        <end position="792"/>
    </location>
</feature>
<dbReference type="PROSITE" id="PS00463">
    <property type="entry name" value="ZN2_CY6_FUNGAL_1"/>
    <property type="match status" value="1"/>
</dbReference>
<dbReference type="GO" id="GO:0006351">
    <property type="term" value="P:DNA-templated transcription"/>
    <property type="evidence" value="ECO:0007669"/>
    <property type="project" value="InterPro"/>
</dbReference>
<dbReference type="Proteomes" id="UP000027265">
    <property type="component" value="Unassembled WGS sequence"/>
</dbReference>
<name>A0A067PPP0_9AGAM</name>
<dbReference type="STRING" id="933084.A0A067PPP0"/>
<dbReference type="Pfam" id="PF04082">
    <property type="entry name" value="Fungal_trans"/>
    <property type="match status" value="1"/>
</dbReference>
<dbReference type="PROSITE" id="PS50048">
    <property type="entry name" value="ZN2_CY6_FUNGAL_2"/>
    <property type="match status" value="1"/>
</dbReference>
<dbReference type="Pfam" id="PF00172">
    <property type="entry name" value="Zn_clus"/>
    <property type="match status" value="1"/>
</dbReference>
<evidence type="ECO:0000313" key="5">
    <source>
        <dbReference type="EMBL" id="KDQ55775.1"/>
    </source>
</evidence>
<feature type="region of interest" description="Disordered" evidence="3">
    <location>
        <begin position="636"/>
        <end position="677"/>
    </location>
</feature>
<dbReference type="SUPFAM" id="SSF57701">
    <property type="entry name" value="Zn2/Cys6 DNA-binding domain"/>
    <property type="match status" value="1"/>
</dbReference>
<dbReference type="GO" id="GO:0003677">
    <property type="term" value="F:DNA binding"/>
    <property type="evidence" value="ECO:0007669"/>
    <property type="project" value="InterPro"/>
</dbReference>
<dbReference type="GO" id="GO:0008270">
    <property type="term" value="F:zinc ion binding"/>
    <property type="evidence" value="ECO:0007669"/>
    <property type="project" value="InterPro"/>
</dbReference>
<feature type="domain" description="Zn(2)-C6 fungal-type" evidence="4">
    <location>
        <begin position="23"/>
        <end position="56"/>
    </location>
</feature>
<dbReference type="PANTHER" id="PTHR46910">
    <property type="entry name" value="TRANSCRIPTION FACTOR PDR1"/>
    <property type="match status" value="1"/>
</dbReference>
<dbReference type="InterPro" id="IPR007219">
    <property type="entry name" value="XnlR_reg_dom"/>
</dbReference>
<feature type="compositionally biased region" description="Polar residues" evidence="3">
    <location>
        <begin position="112"/>
        <end position="125"/>
    </location>
</feature>
<evidence type="ECO:0000256" key="2">
    <source>
        <dbReference type="ARBA" id="ARBA00023242"/>
    </source>
</evidence>
<dbReference type="InParanoid" id="A0A067PPP0"/>
<feature type="region of interest" description="Disordered" evidence="3">
    <location>
        <begin position="1"/>
        <end position="22"/>
    </location>
</feature>
<evidence type="ECO:0000256" key="1">
    <source>
        <dbReference type="ARBA" id="ARBA00022723"/>
    </source>
</evidence>